<reference evidence="6" key="1">
    <citation type="submission" date="2015-09" db="EMBL/GenBank/DDBJ databases">
        <title>Complete genome of Arthrobacter alpinus strain R3.8.</title>
        <authorList>
            <person name="See-Too W.S."/>
            <person name="Chan K.G."/>
        </authorList>
    </citation>
    <scope>NUCLEOTIDE SEQUENCE [LARGE SCALE GENOMIC DNA]</scope>
    <source>
        <strain evidence="6">R3.8</strain>
    </source>
</reference>
<dbReference type="InterPro" id="IPR016166">
    <property type="entry name" value="FAD-bd_PCMH"/>
</dbReference>
<evidence type="ECO:0000313" key="6">
    <source>
        <dbReference type="Proteomes" id="UP000062833"/>
    </source>
</evidence>
<dbReference type="InterPro" id="IPR002346">
    <property type="entry name" value="Mopterin_DH_FAD-bd"/>
</dbReference>
<evidence type="ECO:0000256" key="1">
    <source>
        <dbReference type="ARBA" id="ARBA00022630"/>
    </source>
</evidence>
<dbReference type="GO" id="GO:0071949">
    <property type="term" value="F:FAD binding"/>
    <property type="evidence" value="ECO:0007669"/>
    <property type="project" value="InterPro"/>
</dbReference>
<dbReference type="Gene3D" id="3.30.390.50">
    <property type="entry name" value="CO dehydrogenase flavoprotein, C-terminal domain"/>
    <property type="match status" value="1"/>
</dbReference>
<dbReference type="GO" id="GO:0016491">
    <property type="term" value="F:oxidoreductase activity"/>
    <property type="evidence" value="ECO:0007669"/>
    <property type="project" value="UniProtKB-KW"/>
</dbReference>
<dbReference type="KEGG" id="aaq:AOC05_06210"/>
<dbReference type="InterPro" id="IPR051312">
    <property type="entry name" value="Diverse_Substr_Oxidored"/>
</dbReference>
<evidence type="ECO:0000256" key="2">
    <source>
        <dbReference type="ARBA" id="ARBA00022827"/>
    </source>
</evidence>
<keyword evidence="2" id="KW-0274">FAD</keyword>
<evidence type="ECO:0000313" key="5">
    <source>
        <dbReference type="EMBL" id="ALE92021.1"/>
    </source>
</evidence>
<dbReference type="PATRIC" id="fig|656366.3.peg.1328"/>
<dbReference type="PANTHER" id="PTHR42659:SF2">
    <property type="entry name" value="XANTHINE DEHYDROGENASE SUBUNIT C-RELATED"/>
    <property type="match status" value="1"/>
</dbReference>
<dbReference type="OrthoDB" id="9793944at2"/>
<evidence type="ECO:0000256" key="3">
    <source>
        <dbReference type="ARBA" id="ARBA00023002"/>
    </source>
</evidence>
<dbReference type="Gene3D" id="3.30.43.10">
    <property type="entry name" value="Uridine Diphospho-n-acetylenolpyruvylglucosamine Reductase, domain 2"/>
    <property type="match status" value="1"/>
</dbReference>
<dbReference type="AlphaFoldDB" id="A0A0M4RN71"/>
<dbReference type="InterPro" id="IPR036318">
    <property type="entry name" value="FAD-bd_PCMH-like_sf"/>
</dbReference>
<evidence type="ECO:0000259" key="4">
    <source>
        <dbReference type="PROSITE" id="PS51387"/>
    </source>
</evidence>
<organism evidence="5 6">
    <name type="scientific">Arthrobacter alpinus</name>
    <dbReference type="NCBI Taxonomy" id="656366"/>
    <lineage>
        <taxon>Bacteria</taxon>
        <taxon>Bacillati</taxon>
        <taxon>Actinomycetota</taxon>
        <taxon>Actinomycetes</taxon>
        <taxon>Micrococcales</taxon>
        <taxon>Micrococcaceae</taxon>
        <taxon>Arthrobacter</taxon>
    </lineage>
</organism>
<sequence>MIPSAFDYAAPTTVQEALGLLDAASSAGDEVKLLAGGQSLIPVMKLRMADPSLVIDLGRIPGLSGITDDGAHLTIGAMTPHHVMATDPLLAAHLPLLQMAAATVADPQVRHRGTFGGALVHADPAGDMPAPVLAAGATFTLSSANGTRTVDAADFFRGYFTTAVGEGEILTSILVPKYTGWGAHYEKFTRVSQQWSIVAVAAMVRVEGGVIAEARLGLTNMASTPLRASSAEQALAGCALDADAIAVACSHAADATEPVSDLNGDADYRRHLVTVIAKRAVLAAVGLPHTGMRLAEA</sequence>
<feature type="domain" description="FAD-binding PCMH-type" evidence="4">
    <location>
        <begin position="1"/>
        <end position="180"/>
    </location>
</feature>
<dbReference type="Gene3D" id="3.30.465.10">
    <property type="match status" value="1"/>
</dbReference>
<dbReference type="PROSITE" id="PS51387">
    <property type="entry name" value="FAD_PCMH"/>
    <property type="match status" value="1"/>
</dbReference>
<accession>A0A0M4RN71</accession>
<name>A0A0M4RN71_9MICC</name>
<keyword evidence="1" id="KW-0285">Flavoprotein</keyword>
<dbReference type="Pfam" id="PF03450">
    <property type="entry name" value="CO_deh_flav_C"/>
    <property type="match status" value="1"/>
</dbReference>
<dbReference type="RefSeq" id="WP_062006488.1">
    <property type="nucleotide sequence ID" value="NZ_CP012677.1"/>
</dbReference>
<dbReference type="InterPro" id="IPR016169">
    <property type="entry name" value="FAD-bd_PCMH_sub2"/>
</dbReference>
<dbReference type="InterPro" id="IPR036683">
    <property type="entry name" value="CO_DH_flav_C_dom_sf"/>
</dbReference>
<keyword evidence="3" id="KW-0560">Oxidoreductase</keyword>
<dbReference type="SUPFAM" id="SSF56176">
    <property type="entry name" value="FAD-binding/transporter-associated domain-like"/>
    <property type="match status" value="1"/>
</dbReference>
<dbReference type="Proteomes" id="UP000062833">
    <property type="component" value="Chromosome"/>
</dbReference>
<gene>
    <name evidence="5" type="ORF">AOC05_06210</name>
</gene>
<dbReference type="SMART" id="SM01092">
    <property type="entry name" value="CO_deh_flav_C"/>
    <property type="match status" value="1"/>
</dbReference>
<dbReference type="InterPro" id="IPR016167">
    <property type="entry name" value="FAD-bd_PCMH_sub1"/>
</dbReference>
<proteinExistence type="predicted"/>
<dbReference type="InterPro" id="IPR005107">
    <property type="entry name" value="CO_DH_flav_C"/>
</dbReference>
<keyword evidence="6" id="KW-1185">Reference proteome</keyword>
<dbReference type="FunFam" id="3.30.465.10:FF:000017">
    <property type="entry name" value="Xanthine dehydrogenase, FAD binding subunit"/>
    <property type="match status" value="1"/>
</dbReference>
<dbReference type="PANTHER" id="PTHR42659">
    <property type="entry name" value="XANTHINE DEHYDROGENASE SUBUNIT C-RELATED"/>
    <property type="match status" value="1"/>
</dbReference>
<protein>
    <submittedName>
        <fullName evidence="5">Carbon monoxide dehydrogenase</fullName>
    </submittedName>
</protein>
<dbReference type="EMBL" id="CP012677">
    <property type="protein sequence ID" value="ALE92021.1"/>
    <property type="molecule type" value="Genomic_DNA"/>
</dbReference>
<dbReference type="SUPFAM" id="SSF55447">
    <property type="entry name" value="CO dehydrogenase flavoprotein C-terminal domain-like"/>
    <property type="match status" value="1"/>
</dbReference>
<dbReference type="Pfam" id="PF00941">
    <property type="entry name" value="FAD_binding_5"/>
    <property type="match status" value="1"/>
</dbReference>